<dbReference type="Proteomes" id="UP000702209">
    <property type="component" value="Unassembled WGS sequence"/>
</dbReference>
<comment type="caution">
    <text evidence="2">The sequence shown here is derived from an EMBL/GenBank/DDBJ whole genome shotgun (WGS) entry which is preliminary data.</text>
</comment>
<gene>
    <name evidence="2" type="ORF">IU459_35670</name>
</gene>
<reference evidence="2 3" key="1">
    <citation type="submission" date="2020-10" db="EMBL/GenBank/DDBJ databases">
        <title>Identification of Nocardia species via Next-generation sequencing and recognition of intraspecies genetic diversity.</title>
        <authorList>
            <person name="Li P."/>
            <person name="Li P."/>
            <person name="Lu B."/>
        </authorList>
    </citation>
    <scope>NUCLEOTIDE SEQUENCE [LARGE SCALE GENOMIC DNA]</scope>
    <source>
        <strain evidence="2 3">BJ06-0157</strain>
    </source>
</reference>
<evidence type="ECO:0008006" key="4">
    <source>
        <dbReference type="Google" id="ProtNLM"/>
    </source>
</evidence>
<name>A0ABS0D1V1_9NOCA</name>
<proteinExistence type="predicted"/>
<keyword evidence="3" id="KW-1185">Reference proteome</keyword>
<accession>A0ABS0D1V1</accession>
<evidence type="ECO:0000313" key="3">
    <source>
        <dbReference type="Proteomes" id="UP000702209"/>
    </source>
</evidence>
<dbReference type="EMBL" id="JADLQX010000062">
    <property type="protein sequence ID" value="MBF6302828.1"/>
    <property type="molecule type" value="Genomic_DNA"/>
</dbReference>
<sequence>MMRQEGMPGVVRGGKHRTTIAGKGFEHRRAPDLLDRDFTASEPNRNWVTDLTYIPT</sequence>
<organism evidence="2 3">
    <name type="scientific">Nocardia amamiensis</name>
    <dbReference type="NCBI Taxonomy" id="404578"/>
    <lineage>
        <taxon>Bacteria</taxon>
        <taxon>Bacillati</taxon>
        <taxon>Actinomycetota</taxon>
        <taxon>Actinomycetes</taxon>
        <taxon>Mycobacteriales</taxon>
        <taxon>Nocardiaceae</taxon>
        <taxon>Nocardia</taxon>
    </lineage>
</organism>
<feature type="region of interest" description="Disordered" evidence="1">
    <location>
        <begin position="1"/>
        <end position="25"/>
    </location>
</feature>
<evidence type="ECO:0000313" key="2">
    <source>
        <dbReference type="EMBL" id="MBF6302828.1"/>
    </source>
</evidence>
<protein>
    <recommendedName>
        <fullName evidence="4">Transposase</fullName>
    </recommendedName>
</protein>
<evidence type="ECO:0000256" key="1">
    <source>
        <dbReference type="SAM" id="MobiDB-lite"/>
    </source>
</evidence>
<dbReference type="RefSeq" id="WP_195134010.1">
    <property type="nucleotide sequence ID" value="NZ_JADLQX010000062.1"/>
</dbReference>